<evidence type="ECO:0008006" key="4">
    <source>
        <dbReference type="Google" id="ProtNLM"/>
    </source>
</evidence>
<keyword evidence="1" id="KW-0472">Membrane</keyword>
<dbReference type="RefSeq" id="WP_330511186.1">
    <property type="nucleotide sequence ID" value="NZ_RJVG01000007.1"/>
</dbReference>
<accession>A0A3N1XMB9</accession>
<keyword evidence="1" id="KW-1133">Transmembrane helix</keyword>
<evidence type="ECO:0000313" key="3">
    <source>
        <dbReference type="Proteomes" id="UP000273083"/>
    </source>
</evidence>
<evidence type="ECO:0000256" key="1">
    <source>
        <dbReference type="SAM" id="Phobius"/>
    </source>
</evidence>
<feature type="transmembrane region" description="Helical" evidence="1">
    <location>
        <begin position="21"/>
        <end position="42"/>
    </location>
</feature>
<evidence type="ECO:0000313" key="2">
    <source>
        <dbReference type="EMBL" id="ROR27291.1"/>
    </source>
</evidence>
<dbReference type="AlphaFoldDB" id="A0A3N1XMB9"/>
<gene>
    <name evidence="2" type="ORF">EDD66_107205</name>
</gene>
<dbReference type="Proteomes" id="UP000273083">
    <property type="component" value="Unassembled WGS sequence"/>
</dbReference>
<comment type="caution">
    <text evidence="2">The sequence shown here is derived from an EMBL/GenBank/DDBJ whole genome shotgun (WGS) entry which is preliminary data.</text>
</comment>
<dbReference type="PROSITE" id="PS51257">
    <property type="entry name" value="PROKAR_LIPOPROTEIN"/>
    <property type="match status" value="1"/>
</dbReference>
<protein>
    <recommendedName>
        <fullName evidence="4">MacB-like protein</fullName>
    </recommendedName>
</protein>
<name>A0A3N1XMB9_9FIRM</name>
<reference evidence="2 3" key="1">
    <citation type="submission" date="2018-11" db="EMBL/GenBank/DDBJ databases">
        <title>Genomic Encyclopedia of Type Strains, Phase IV (KMG-IV): sequencing the most valuable type-strain genomes for metagenomic binning, comparative biology and taxonomic classification.</title>
        <authorList>
            <person name="Goeker M."/>
        </authorList>
    </citation>
    <scope>NUCLEOTIDE SEQUENCE [LARGE SCALE GENOMIC DNA]</scope>
    <source>
        <strain evidence="2 3">DSM 26537</strain>
    </source>
</reference>
<keyword evidence="1" id="KW-0812">Transmembrane</keyword>
<proteinExistence type="predicted"/>
<keyword evidence="3" id="KW-1185">Reference proteome</keyword>
<organism evidence="2 3">
    <name type="scientific">Mobilisporobacter senegalensis</name>
    <dbReference type="NCBI Taxonomy" id="1329262"/>
    <lineage>
        <taxon>Bacteria</taxon>
        <taxon>Bacillati</taxon>
        <taxon>Bacillota</taxon>
        <taxon>Clostridia</taxon>
        <taxon>Lachnospirales</taxon>
        <taxon>Lachnospiraceae</taxon>
        <taxon>Mobilisporobacter</taxon>
    </lineage>
</organism>
<sequence length="246" mass="27768">MIIHKKIKRSMLENKSQYFGAFALIVISCLFFTMFNLLSYNLENIKNSFGDKYIQEDANLITDKKLSNISDLETKFNMIIEEGKSFDYSVSEDKVLRIFSENTKVNIPAITTGKPLSSNNILIDPAYGKANNLKIGDTININGKPFTIYGFMSLPNYIYPLKSEGDLLVDSHNFGIAVVSKDDFNGLNDGASFYQVKFNQTSEDLSSKISKFKDLLHSDNITILNWMNSSANMRITMVDTKLKGIN</sequence>
<dbReference type="EMBL" id="RJVG01000007">
    <property type="protein sequence ID" value="ROR27291.1"/>
    <property type="molecule type" value="Genomic_DNA"/>
</dbReference>